<dbReference type="Gene3D" id="1.20.1250.20">
    <property type="entry name" value="MFS general substrate transporter like domains"/>
    <property type="match status" value="2"/>
</dbReference>
<dbReference type="InterPro" id="IPR036259">
    <property type="entry name" value="MFS_trans_sf"/>
</dbReference>
<dbReference type="FunFam" id="1.20.1250.20:FF:000018">
    <property type="entry name" value="MFS transporter permease"/>
    <property type="match status" value="1"/>
</dbReference>
<evidence type="ECO:0000256" key="7">
    <source>
        <dbReference type="ARBA" id="ARBA00074139"/>
    </source>
</evidence>
<dbReference type="FunFam" id="1.20.1250.20:FF:000126">
    <property type="entry name" value="MFS transporter permease"/>
    <property type="match status" value="1"/>
</dbReference>
<evidence type="ECO:0000313" key="10">
    <source>
        <dbReference type="EMBL" id="RCW69533.1"/>
    </source>
</evidence>
<gene>
    <name evidence="10" type="ORF">DES41_106407</name>
</gene>
<accession>A0A368XNJ3</accession>
<name>A0A368XNJ3_9BURK</name>
<dbReference type="SUPFAM" id="SSF103473">
    <property type="entry name" value="MFS general substrate transporter"/>
    <property type="match status" value="1"/>
</dbReference>
<feature type="transmembrane region" description="Helical" evidence="8">
    <location>
        <begin position="411"/>
        <end position="430"/>
    </location>
</feature>
<evidence type="ECO:0000256" key="4">
    <source>
        <dbReference type="ARBA" id="ARBA00022989"/>
    </source>
</evidence>
<protein>
    <recommendedName>
        <fullName evidence="7">Putative tartrate transporter</fullName>
    </recommendedName>
</protein>
<comment type="function">
    <text evidence="6">Component of the tartrate utilization system and may allow entry of tartrate and tartrate dehydrogenase.</text>
</comment>
<dbReference type="GO" id="GO:0016020">
    <property type="term" value="C:membrane"/>
    <property type="evidence" value="ECO:0007669"/>
    <property type="project" value="UniProtKB-SubCell"/>
</dbReference>
<dbReference type="AlphaFoldDB" id="A0A368XNJ3"/>
<evidence type="ECO:0000259" key="9">
    <source>
        <dbReference type="PROSITE" id="PS50850"/>
    </source>
</evidence>
<dbReference type="RefSeq" id="WP_114469928.1">
    <property type="nucleotide sequence ID" value="NZ_QPJK01000006.1"/>
</dbReference>
<evidence type="ECO:0000256" key="5">
    <source>
        <dbReference type="ARBA" id="ARBA00023136"/>
    </source>
</evidence>
<feature type="transmembrane region" description="Helical" evidence="8">
    <location>
        <begin position="157"/>
        <end position="177"/>
    </location>
</feature>
<evidence type="ECO:0000256" key="2">
    <source>
        <dbReference type="ARBA" id="ARBA00022448"/>
    </source>
</evidence>
<feature type="transmembrane region" description="Helical" evidence="8">
    <location>
        <begin position="320"/>
        <end position="339"/>
    </location>
</feature>
<dbReference type="EMBL" id="QPJK01000006">
    <property type="protein sequence ID" value="RCW69533.1"/>
    <property type="molecule type" value="Genomic_DNA"/>
</dbReference>
<dbReference type="Pfam" id="PF07690">
    <property type="entry name" value="MFS_1"/>
    <property type="match status" value="1"/>
</dbReference>
<evidence type="ECO:0000256" key="3">
    <source>
        <dbReference type="ARBA" id="ARBA00022692"/>
    </source>
</evidence>
<keyword evidence="11" id="KW-1185">Reference proteome</keyword>
<dbReference type="GO" id="GO:0022857">
    <property type="term" value="F:transmembrane transporter activity"/>
    <property type="evidence" value="ECO:0007669"/>
    <property type="project" value="InterPro"/>
</dbReference>
<proteinExistence type="predicted"/>
<dbReference type="Proteomes" id="UP000252884">
    <property type="component" value="Unassembled WGS sequence"/>
</dbReference>
<feature type="transmembrane region" description="Helical" evidence="8">
    <location>
        <begin position="26"/>
        <end position="44"/>
    </location>
</feature>
<dbReference type="OrthoDB" id="5441967at2"/>
<dbReference type="InterPro" id="IPR020846">
    <property type="entry name" value="MFS_dom"/>
</dbReference>
<feature type="transmembrane region" description="Helical" evidence="8">
    <location>
        <begin position="121"/>
        <end position="145"/>
    </location>
</feature>
<keyword evidence="4 8" id="KW-1133">Transmembrane helix</keyword>
<keyword evidence="5 8" id="KW-0472">Membrane</keyword>
<dbReference type="CDD" id="cd17319">
    <property type="entry name" value="MFS_ExuT_GudP_like"/>
    <property type="match status" value="1"/>
</dbReference>
<feature type="domain" description="Major facilitator superfamily (MFS) profile" evidence="9">
    <location>
        <begin position="30"/>
        <end position="435"/>
    </location>
</feature>
<sequence length="442" mass="47426">MTSRTLSAPHGGSTSLSAADAVYRKVSWRLIPLLFVCYIAAYLDRVNVGFAKLQMQDALQFSEAVYGLGAGIFFIGYFLFEVPSNVILHRVGARRWIARIMISWGLLSAATMFVNSPMTFYVIRFFLGAAEAGFFPGIILYLTYWYPAARRGKATSLFLAAIPFAGILGGPISGWILQGMAGVNGWQGWQWMFLLQGLPTAALGVLVWRYLDDRVKDAAWLSPDERALVARDIAAEGTGKAEASIWSVMSNGRVWLLALVYFCFVSGLYGISFWLPSIIKAIGVTGALDIGLLSAIPWSFGVVAMYLTARSADRRLEHRWHSAIGAVVGAAGLLMSVAMHGNATLSMVGLTIATMGIMSTLPVFWGMPTAFLGGAAAAAGIALINSLGNLSGFSAPFMIGLIKDATKSTDAGLHMLAAFLVIGAVLVLWVKPSKQPVASSTR</sequence>
<feature type="transmembrane region" description="Helical" evidence="8">
    <location>
        <begin position="377"/>
        <end position="399"/>
    </location>
</feature>
<evidence type="ECO:0000313" key="11">
    <source>
        <dbReference type="Proteomes" id="UP000252884"/>
    </source>
</evidence>
<dbReference type="PROSITE" id="PS50850">
    <property type="entry name" value="MFS"/>
    <property type="match status" value="1"/>
</dbReference>
<evidence type="ECO:0000256" key="8">
    <source>
        <dbReference type="SAM" id="Phobius"/>
    </source>
</evidence>
<evidence type="ECO:0000256" key="6">
    <source>
        <dbReference type="ARBA" id="ARBA00058119"/>
    </source>
</evidence>
<comment type="caution">
    <text evidence="10">The sequence shown here is derived from an EMBL/GenBank/DDBJ whole genome shotgun (WGS) entry which is preliminary data.</text>
</comment>
<feature type="transmembrane region" description="Helical" evidence="8">
    <location>
        <begin position="254"/>
        <end position="275"/>
    </location>
</feature>
<organism evidence="10 11">
    <name type="scientific">Pseudorhodoferax soli</name>
    <dbReference type="NCBI Taxonomy" id="545864"/>
    <lineage>
        <taxon>Bacteria</taxon>
        <taxon>Pseudomonadati</taxon>
        <taxon>Pseudomonadota</taxon>
        <taxon>Betaproteobacteria</taxon>
        <taxon>Burkholderiales</taxon>
        <taxon>Comamonadaceae</taxon>
    </lineage>
</organism>
<evidence type="ECO:0000256" key="1">
    <source>
        <dbReference type="ARBA" id="ARBA00004141"/>
    </source>
</evidence>
<dbReference type="PANTHER" id="PTHR43791:SF36">
    <property type="entry name" value="TRANSPORTER, PUTATIVE (AFU_ORTHOLOGUE AFUA_6G08340)-RELATED"/>
    <property type="match status" value="1"/>
</dbReference>
<feature type="transmembrane region" description="Helical" evidence="8">
    <location>
        <begin position="345"/>
        <end position="365"/>
    </location>
</feature>
<keyword evidence="2" id="KW-0813">Transport</keyword>
<dbReference type="InterPro" id="IPR011701">
    <property type="entry name" value="MFS"/>
</dbReference>
<reference evidence="10 11" key="1">
    <citation type="submission" date="2018-07" db="EMBL/GenBank/DDBJ databases">
        <title>Genomic Encyclopedia of Type Strains, Phase IV (KMG-IV): sequencing the most valuable type-strain genomes for metagenomic binning, comparative biology and taxonomic classification.</title>
        <authorList>
            <person name="Goeker M."/>
        </authorList>
    </citation>
    <scope>NUCLEOTIDE SEQUENCE [LARGE SCALE GENOMIC DNA]</scope>
    <source>
        <strain evidence="10 11">DSM 21634</strain>
    </source>
</reference>
<feature type="transmembrane region" description="Helical" evidence="8">
    <location>
        <begin position="189"/>
        <end position="211"/>
    </location>
</feature>
<feature type="transmembrane region" description="Helical" evidence="8">
    <location>
        <begin position="64"/>
        <end position="84"/>
    </location>
</feature>
<feature type="transmembrane region" description="Helical" evidence="8">
    <location>
        <begin position="96"/>
        <end position="115"/>
    </location>
</feature>
<keyword evidence="3 8" id="KW-0812">Transmembrane</keyword>
<comment type="subcellular location">
    <subcellularLocation>
        <location evidence="1">Membrane</location>
        <topology evidence="1">Multi-pass membrane protein</topology>
    </subcellularLocation>
</comment>
<dbReference type="PANTHER" id="PTHR43791">
    <property type="entry name" value="PERMEASE-RELATED"/>
    <property type="match status" value="1"/>
</dbReference>
<feature type="transmembrane region" description="Helical" evidence="8">
    <location>
        <begin position="281"/>
        <end position="308"/>
    </location>
</feature>